<dbReference type="SUPFAM" id="SSF82649">
    <property type="entry name" value="SufE/NifU"/>
    <property type="match status" value="1"/>
</dbReference>
<dbReference type="EMBL" id="JBHSWG010000001">
    <property type="protein sequence ID" value="MFC6759883.1"/>
    <property type="molecule type" value="Genomic_DNA"/>
</dbReference>
<evidence type="ECO:0000313" key="1">
    <source>
        <dbReference type="EMBL" id="MFC6759883.1"/>
    </source>
</evidence>
<accession>A0ABW2B3E1</accession>
<comment type="caution">
    <text evidence="1">The sequence shown here is derived from an EMBL/GenBank/DDBJ whole genome shotgun (WGS) entry which is preliminary data.</text>
</comment>
<proteinExistence type="predicted"/>
<gene>
    <name evidence="1" type="ORF">ACFQFQ_10925</name>
</gene>
<reference evidence="2" key="1">
    <citation type="journal article" date="2019" name="Int. J. Syst. Evol. Microbiol.">
        <title>The Global Catalogue of Microorganisms (GCM) 10K type strain sequencing project: providing services to taxonomists for standard genome sequencing and annotation.</title>
        <authorList>
            <consortium name="The Broad Institute Genomics Platform"/>
            <consortium name="The Broad Institute Genome Sequencing Center for Infectious Disease"/>
            <person name="Wu L."/>
            <person name="Ma J."/>
        </authorList>
    </citation>
    <scope>NUCLEOTIDE SEQUENCE [LARGE SCALE GENOMIC DNA]</scope>
    <source>
        <strain evidence="2">CCUG 66188</strain>
    </source>
</reference>
<dbReference type="InterPro" id="IPR002871">
    <property type="entry name" value="NIF_FeS_clus_asmbl_NifU_N"/>
</dbReference>
<evidence type="ECO:0000313" key="2">
    <source>
        <dbReference type="Proteomes" id="UP001596353"/>
    </source>
</evidence>
<organism evidence="1 2">
    <name type="scientific">Sulfitobacter porphyrae</name>
    <dbReference type="NCBI Taxonomy" id="1246864"/>
    <lineage>
        <taxon>Bacteria</taxon>
        <taxon>Pseudomonadati</taxon>
        <taxon>Pseudomonadota</taxon>
        <taxon>Alphaproteobacteria</taxon>
        <taxon>Rhodobacterales</taxon>
        <taxon>Roseobacteraceae</taxon>
        <taxon>Sulfitobacter</taxon>
    </lineage>
</organism>
<sequence length="153" mass="15843">MSDETDLIKLYSARILALASEIPHLGKLDAPEMTVKRRSPLCGSTVTVDVVMKDGRVAEFGQDVKACALGQAAAAVTGAAAIGATPAQLITARNQLRAMLKDAGPVPDAPFDGFEVLTPATAYKNRHASILLAIEALSEAAETADASAKINGL</sequence>
<protein>
    <submittedName>
        <fullName evidence="1">Iron-sulfur cluster assembly scaffold protein</fullName>
    </submittedName>
</protein>
<dbReference type="Proteomes" id="UP001596353">
    <property type="component" value="Unassembled WGS sequence"/>
</dbReference>
<dbReference type="CDD" id="cd06664">
    <property type="entry name" value="IscU_like"/>
    <property type="match status" value="1"/>
</dbReference>
<keyword evidence="2" id="KW-1185">Reference proteome</keyword>
<dbReference type="Gene3D" id="3.90.1010.10">
    <property type="match status" value="1"/>
</dbReference>
<name>A0ABW2B3E1_9RHOB</name>